<dbReference type="Proteomes" id="UP001153620">
    <property type="component" value="Chromosome 3"/>
</dbReference>
<accession>A0A9N9WUM7</accession>
<evidence type="ECO:0000313" key="3">
    <source>
        <dbReference type="Proteomes" id="UP001153620"/>
    </source>
</evidence>
<proteinExistence type="predicted"/>
<organism evidence="2 3">
    <name type="scientific">Chironomus riparius</name>
    <dbReference type="NCBI Taxonomy" id="315576"/>
    <lineage>
        <taxon>Eukaryota</taxon>
        <taxon>Metazoa</taxon>
        <taxon>Ecdysozoa</taxon>
        <taxon>Arthropoda</taxon>
        <taxon>Hexapoda</taxon>
        <taxon>Insecta</taxon>
        <taxon>Pterygota</taxon>
        <taxon>Neoptera</taxon>
        <taxon>Endopterygota</taxon>
        <taxon>Diptera</taxon>
        <taxon>Nematocera</taxon>
        <taxon>Chironomoidea</taxon>
        <taxon>Chironomidae</taxon>
        <taxon>Chironominae</taxon>
        <taxon>Chironomus</taxon>
    </lineage>
</organism>
<feature type="region of interest" description="Disordered" evidence="1">
    <location>
        <begin position="33"/>
        <end position="99"/>
    </location>
</feature>
<evidence type="ECO:0000256" key="1">
    <source>
        <dbReference type="SAM" id="MobiDB-lite"/>
    </source>
</evidence>
<dbReference type="AlphaFoldDB" id="A0A9N9WUM7"/>
<dbReference type="EMBL" id="OU895879">
    <property type="protein sequence ID" value="CAG9806678.1"/>
    <property type="molecule type" value="Genomic_DNA"/>
</dbReference>
<sequence length="152" mass="17333">MGRKNEKIFSNKTKLVQKEDKVIDSDGNVVRKYEIKDDRIEDSDTSSMGSDPEQPQRDKKQKIKKTKNSEIDKIEKESDSESGKRTPSPSHSKKGKKGKKGFFSKIFGWFDQKKEIIRTTTRKYGARFARNSMKKESDEKISAAAIAVLAGR</sequence>
<reference evidence="2" key="2">
    <citation type="submission" date="2022-10" db="EMBL/GenBank/DDBJ databases">
        <authorList>
            <consortium name="ENA_rothamsted_submissions"/>
            <consortium name="culmorum"/>
            <person name="King R."/>
        </authorList>
    </citation>
    <scope>NUCLEOTIDE SEQUENCE</scope>
</reference>
<reference evidence="2" key="1">
    <citation type="submission" date="2022-01" db="EMBL/GenBank/DDBJ databases">
        <authorList>
            <person name="King R."/>
        </authorList>
    </citation>
    <scope>NUCLEOTIDE SEQUENCE</scope>
</reference>
<name>A0A9N9WUM7_9DIPT</name>
<protein>
    <submittedName>
        <fullName evidence="2">Uncharacterized protein</fullName>
    </submittedName>
</protein>
<gene>
    <name evidence="2" type="ORF">CHIRRI_LOCUS9533</name>
</gene>
<evidence type="ECO:0000313" key="2">
    <source>
        <dbReference type="EMBL" id="CAG9806678.1"/>
    </source>
</evidence>
<feature type="compositionally biased region" description="Basic and acidic residues" evidence="1">
    <location>
        <begin position="67"/>
        <end position="84"/>
    </location>
</feature>
<keyword evidence="3" id="KW-1185">Reference proteome</keyword>